<feature type="chain" id="PRO_5020279580" evidence="14">
    <location>
        <begin position="31"/>
        <end position="669"/>
    </location>
</feature>
<keyword evidence="7 12" id="KW-0798">TonB box</keyword>
<evidence type="ECO:0000313" key="17">
    <source>
        <dbReference type="EMBL" id="TDP38295.1"/>
    </source>
</evidence>
<dbReference type="Pfam" id="PF07715">
    <property type="entry name" value="Plug"/>
    <property type="match status" value="1"/>
</dbReference>
<feature type="signal peptide" evidence="14">
    <location>
        <begin position="1"/>
        <end position="30"/>
    </location>
</feature>
<proteinExistence type="inferred from homology"/>
<evidence type="ECO:0000256" key="13">
    <source>
        <dbReference type="SAM" id="MobiDB-lite"/>
    </source>
</evidence>
<feature type="domain" description="TonB-dependent receptor-like beta-barrel" evidence="15">
    <location>
        <begin position="294"/>
        <end position="642"/>
    </location>
</feature>
<protein>
    <submittedName>
        <fullName evidence="17">Outer membrane receptor for ferrienterochelin and colicins</fullName>
    </submittedName>
</protein>
<feature type="domain" description="TonB-dependent receptor plug" evidence="16">
    <location>
        <begin position="58"/>
        <end position="167"/>
    </location>
</feature>
<feature type="short sequence motif" description="TonB C-terminal box" evidence="11">
    <location>
        <begin position="652"/>
        <end position="669"/>
    </location>
</feature>
<reference evidence="17 18" key="1">
    <citation type="submission" date="2019-03" db="EMBL/GenBank/DDBJ databases">
        <title>Freshwater and sediment microbial communities from various areas in North America, analyzing microbe dynamics in response to fracking.</title>
        <authorList>
            <person name="Lamendella R."/>
        </authorList>
    </citation>
    <scope>NUCLEOTIDE SEQUENCE [LARGE SCALE GENOMIC DNA]</scope>
    <source>
        <strain evidence="17 18">18_TX</strain>
    </source>
</reference>
<dbReference type="Gene3D" id="2.170.130.10">
    <property type="entry name" value="TonB-dependent receptor, plug domain"/>
    <property type="match status" value="1"/>
</dbReference>
<dbReference type="EMBL" id="SNXI01000005">
    <property type="protein sequence ID" value="TDP38295.1"/>
    <property type="molecule type" value="Genomic_DNA"/>
</dbReference>
<evidence type="ECO:0000256" key="6">
    <source>
        <dbReference type="ARBA" id="ARBA00023065"/>
    </source>
</evidence>
<evidence type="ECO:0000256" key="4">
    <source>
        <dbReference type="ARBA" id="ARBA00022692"/>
    </source>
</evidence>
<evidence type="ECO:0000256" key="7">
    <source>
        <dbReference type="ARBA" id="ARBA00023077"/>
    </source>
</evidence>
<keyword evidence="2 10" id="KW-0813">Transport</keyword>
<evidence type="ECO:0000256" key="3">
    <source>
        <dbReference type="ARBA" id="ARBA00022452"/>
    </source>
</evidence>
<dbReference type="RefSeq" id="WP_243734492.1">
    <property type="nucleotide sequence ID" value="NZ_SNXI01000005.1"/>
</dbReference>
<keyword evidence="18" id="KW-1185">Reference proteome</keyword>
<keyword evidence="4 10" id="KW-0812">Transmembrane</keyword>
<organism evidence="17 18">
    <name type="scientific">Idiomarina aquatica</name>
    <dbReference type="NCBI Taxonomy" id="1327752"/>
    <lineage>
        <taxon>Bacteria</taxon>
        <taxon>Pseudomonadati</taxon>
        <taxon>Pseudomonadota</taxon>
        <taxon>Gammaproteobacteria</taxon>
        <taxon>Alteromonadales</taxon>
        <taxon>Idiomarinaceae</taxon>
        <taxon>Idiomarina</taxon>
    </lineage>
</organism>
<comment type="similarity">
    <text evidence="10 12">Belongs to the TonB-dependent receptor family.</text>
</comment>
<evidence type="ECO:0000259" key="15">
    <source>
        <dbReference type="Pfam" id="PF00593"/>
    </source>
</evidence>
<dbReference type="GO" id="GO:0009279">
    <property type="term" value="C:cell outer membrane"/>
    <property type="evidence" value="ECO:0007669"/>
    <property type="project" value="UniProtKB-SubCell"/>
</dbReference>
<keyword evidence="3 10" id="KW-1134">Transmembrane beta strand</keyword>
<dbReference type="InterPro" id="IPR037066">
    <property type="entry name" value="Plug_dom_sf"/>
</dbReference>
<dbReference type="CDD" id="cd01347">
    <property type="entry name" value="ligand_gated_channel"/>
    <property type="match status" value="1"/>
</dbReference>
<comment type="caution">
    <text evidence="17">The sequence shown here is derived from an EMBL/GenBank/DDBJ whole genome shotgun (WGS) entry which is preliminary data.</text>
</comment>
<dbReference type="PROSITE" id="PS52016">
    <property type="entry name" value="TONB_DEPENDENT_REC_3"/>
    <property type="match status" value="1"/>
</dbReference>
<evidence type="ECO:0000256" key="11">
    <source>
        <dbReference type="PROSITE-ProRule" id="PRU10144"/>
    </source>
</evidence>
<dbReference type="Gene3D" id="2.40.170.20">
    <property type="entry name" value="TonB-dependent receptor, beta-barrel domain"/>
    <property type="match status" value="1"/>
</dbReference>
<keyword evidence="8 10" id="KW-0472">Membrane</keyword>
<dbReference type="SUPFAM" id="SSF56935">
    <property type="entry name" value="Porins"/>
    <property type="match status" value="1"/>
</dbReference>
<sequence>MSIARCTQTRIAAAITMATTVATLALPAHAQDKRHHHKQEKVMETMVITASAGEQLLKDAPASISVIDKRQISKRFYRDLTDALTDAPGVIVTGGGDRQDVSIRGMGRDYTLILVDGQRQTSRETRPNSDGPGVEGAWTPPLAAIERIEIIRGPMSSLYGSDAIGGVINIITRKTPDEWRSEVRFDATLQQRDESGNIYQTNLFTSGSLIDDVLGVQLYGQFSKREEDAIYEGFRGREADNITAKLAFTPSKSHEFLLEAVSQNQTLDATLGKTVEPLAAGEECGRRGCPESSTTDYQGQSISLAHNAFWDFGSSRSYLKKDEFDNKSRLISVDNLDFQTLWSVPLNDQHSLSLGGSYYKEELTDLTTNQVSDLTFVEGYQWSLFAEDEWRLAPAFAVTVGARYDEDKTFGGHWSPRIYGVWTANNRSTLKGGISTGFRAPGLREITPQWGQVSRGGNVYGNPDLQPEESINYELGWYQQWRHGSGNITVFYNEFKDKITRVACPQTICDAGPNEFGSLPTTRVNVDEAVTQGVELSASHKFTRRWKLSGNYTYTDSEQKTGEYAGSPLNQLPKHLIQLSMDYAWNKQTNSWIRVHYRGEESQPVTGPSQDSLIAPFYTLTDLGVNYALTPAVKLSAALYNVFNEQIMVADYGYVEDGRRLWLSAAVSF</sequence>
<dbReference type="Proteomes" id="UP000295531">
    <property type="component" value="Unassembled WGS sequence"/>
</dbReference>
<dbReference type="GO" id="GO:0015344">
    <property type="term" value="F:siderophore uptake transmembrane transporter activity"/>
    <property type="evidence" value="ECO:0007669"/>
    <property type="project" value="TreeGrafter"/>
</dbReference>
<dbReference type="NCBIfam" id="NF010010">
    <property type="entry name" value="PRK13483.1"/>
    <property type="match status" value="1"/>
</dbReference>
<dbReference type="InterPro" id="IPR010917">
    <property type="entry name" value="TonB_rcpt_CS"/>
</dbReference>
<comment type="subcellular location">
    <subcellularLocation>
        <location evidence="1 10">Cell outer membrane</location>
        <topology evidence="1 10">Multi-pass membrane protein</topology>
    </subcellularLocation>
</comment>
<dbReference type="InterPro" id="IPR000531">
    <property type="entry name" value="Beta-barrel_TonB"/>
</dbReference>
<keyword evidence="17" id="KW-0675">Receptor</keyword>
<dbReference type="AlphaFoldDB" id="A0A4R6PK23"/>
<evidence type="ECO:0000256" key="10">
    <source>
        <dbReference type="PROSITE-ProRule" id="PRU01360"/>
    </source>
</evidence>
<dbReference type="InterPro" id="IPR036942">
    <property type="entry name" value="Beta-barrel_TonB_sf"/>
</dbReference>
<dbReference type="PANTHER" id="PTHR30069">
    <property type="entry name" value="TONB-DEPENDENT OUTER MEMBRANE RECEPTOR"/>
    <property type="match status" value="1"/>
</dbReference>
<feature type="region of interest" description="Disordered" evidence="13">
    <location>
        <begin position="119"/>
        <end position="138"/>
    </location>
</feature>
<keyword evidence="9 10" id="KW-0998">Cell outer membrane</keyword>
<accession>A0A4R6PK23</accession>
<keyword evidence="6" id="KW-0406">Ion transport</keyword>
<dbReference type="GO" id="GO:0044718">
    <property type="term" value="P:siderophore transmembrane transport"/>
    <property type="evidence" value="ECO:0007669"/>
    <property type="project" value="TreeGrafter"/>
</dbReference>
<evidence type="ECO:0000256" key="8">
    <source>
        <dbReference type="ARBA" id="ARBA00023136"/>
    </source>
</evidence>
<evidence type="ECO:0000256" key="9">
    <source>
        <dbReference type="ARBA" id="ARBA00023237"/>
    </source>
</evidence>
<evidence type="ECO:0000256" key="14">
    <source>
        <dbReference type="SAM" id="SignalP"/>
    </source>
</evidence>
<evidence type="ECO:0000256" key="2">
    <source>
        <dbReference type="ARBA" id="ARBA00022448"/>
    </source>
</evidence>
<evidence type="ECO:0000259" key="16">
    <source>
        <dbReference type="Pfam" id="PF07715"/>
    </source>
</evidence>
<dbReference type="InterPro" id="IPR039426">
    <property type="entry name" value="TonB-dep_rcpt-like"/>
</dbReference>
<evidence type="ECO:0000256" key="5">
    <source>
        <dbReference type="ARBA" id="ARBA00022729"/>
    </source>
</evidence>
<evidence type="ECO:0000313" key="18">
    <source>
        <dbReference type="Proteomes" id="UP000295531"/>
    </source>
</evidence>
<dbReference type="Pfam" id="PF00593">
    <property type="entry name" value="TonB_dep_Rec_b-barrel"/>
    <property type="match status" value="1"/>
</dbReference>
<dbReference type="InterPro" id="IPR012910">
    <property type="entry name" value="Plug_dom"/>
</dbReference>
<keyword evidence="5 14" id="KW-0732">Signal</keyword>
<name>A0A4R6PK23_9GAMM</name>
<dbReference type="PROSITE" id="PS01156">
    <property type="entry name" value="TONB_DEPENDENT_REC_2"/>
    <property type="match status" value="1"/>
</dbReference>
<evidence type="ECO:0000256" key="12">
    <source>
        <dbReference type="RuleBase" id="RU003357"/>
    </source>
</evidence>
<dbReference type="PANTHER" id="PTHR30069:SF53">
    <property type="entry name" value="COLICIN I RECEPTOR-RELATED"/>
    <property type="match status" value="1"/>
</dbReference>
<evidence type="ECO:0000256" key="1">
    <source>
        <dbReference type="ARBA" id="ARBA00004571"/>
    </source>
</evidence>
<gene>
    <name evidence="17" type="ORF">DEU29_105147</name>
</gene>